<dbReference type="RefSeq" id="WP_202657603.1">
    <property type="nucleotide sequence ID" value="NZ_JAESVP010000001.1"/>
</dbReference>
<keyword evidence="3" id="KW-1185">Reference proteome</keyword>
<feature type="chain" id="PRO_5035238578" evidence="1">
    <location>
        <begin position="26"/>
        <end position="335"/>
    </location>
</feature>
<evidence type="ECO:0000313" key="2">
    <source>
        <dbReference type="EMBL" id="MBL4926787.1"/>
    </source>
</evidence>
<dbReference type="PANTHER" id="PTHR40590:SF1">
    <property type="entry name" value="CYTOPLASMIC PROTEIN"/>
    <property type="match status" value="1"/>
</dbReference>
<dbReference type="InterPro" id="IPR002816">
    <property type="entry name" value="TraB/PrgY/GumN_fam"/>
</dbReference>
<evidence type="ECO:0000313" key="3">
    <source>
        <dbReference type="Proteomes" id="UP000619033"/>
    </source>
</evidence>
<comment type="caution">
    <text evidence="2">The sequence shown here is derived from an EMBL/GenBank/DDBJ whole genome shotgun (WGS) entry which is preliminary data.</text>
</comment>
<proteinExistence type="predicted"/>
<keyword evidence="1" id="KW-0732">Signal</keyword>
<dbReference type="PANTHER" id="PTHR40590">
    <property type="entry name" value="CYTOPLASMIC PROTEIN-RELATED"/>
    <property type="match status" value="1"/>
</dbReference>
<accession>A0A8J7MMB3</accession>
<evidence type="ECO:0000256" key="1">
    <source>
        <dbReference type="SAM" id="SignalP"/>
    </source>
</evidence>
<sequence>MRLFSERLFPAFLLSFGLGFGAASAACVGRDLIADLPQAERQALQAATDTVPFPSGNRWRAEKAGQVVDLIGTYHLDDPRIAPMLASALPALDKATALLVEAGPDEEKALKERIAREPALLVITDGPTLPETLPPETWTRLSQAMADRGIPGFMAAKFRPWYISMMLSIPTCALTDIGTPNGLDRQLIDAATARGTPVQALEPYDTVFRIFDTLSRQDQESMITSALAMVDGAEDMSATLAAQYFAGENRLIWEFMRAETLKLPGYTPEQVAQEFATMEETMINARNRAWIPVIDAAAAKGPVLVAFGALHLPGEQGVLNLLAQDGWAITRLDGP</sequence>
<feature type="signal peptide" evidence="1">
    <location>
        <begin position="1"/>
        <end position="25"/>
    </location>
</feature>
<dbReference type="Proteomes" id="UP000619033">
    <property type="component" value="Unassembled WGS sequence"/>
</dbReference>
<dbReference type="AlphaFoldDB" id="A0A8J7MMB3"/>
<dbReference type="Pfam" id="PF01963">
    <property type="entry name" value="TraB_PrgY_gumN"/>
    <property type="match status" value="1"/>
</dbReference>
<dbReference type="EMBL" id="JAESVP010000001">
    <property type="protein sequence ID" value="MBL4926787.1"/>
    <property type="molecule type" value="Genomic_DNA"/>
</dbReference>
<dbReference type="PROSITE" id="PS51257">
    <property type="entry name" value="PROKAR_LIPOPROTEIN"/>
    <property type="match status" value="1"/>
</dbReference>
<organism evidence="2 3">
    <name type="scientific">Fuscibacter oryzae</name>
    <dbReference type="NCBI Taxonomy" id="2803939"/>
    <lineage>
        <taxon>Bacteria</taxon>
        <taxon>Pseudomonadati</taxon>
        <taxon>Pseudomonadota</taxon>
        <taxon>Alphaproteobacteria</taxon>
        <taxon>Rhodobacterales</taxon>
        <taxon>Paracoccaceae</taxon>
        <taxon>Fuscibacter</taxon>
    </lineage>
</organism>
<name>A0A8J7MMB3_9RHOB</name>
<gene>
    <name evidence="2" type="ORF">JI744_01590</name>
</gene>
<reference evidence="2" key="1">
    <citation type="submission" date="2021-01" db="EMBL/GenBank/DDBJ databases">
        <title>Genome seq and assembly of Tabrizicola sp. KVB23.</title>
        <authorList>
            <person name="Chhetri G."/>
        </authorList>
    </citation>
    <scope>NUCLEOTIDE SEQUENCE</scope>
    <source>
        <strain evidence="2">KVB23</strain>
    </source>
</reference>
<dbReference type="InterPro" id="IPR047111">
    <property type="entry name" value="YbaP-like"/>
</dbReference>
<protein>
    <submittedName>
        <fullName evidence="2">TraB/GumN family protein</fullName>
    </submittedName>
</protein>
<dbReference type="CDD" id="cd14789">
    <property type="entry name" value="Tiki"/>
    <property type="match status" value="1"/>
</dbReference>